<dbReference type="Gene3D" id="2.30.30.790">
    <property type="match status" value="1"/>
</dbReference>
<dbReference type="HAMAP" id="MF_00402">
    <property type="entry name" value="Ribosomal_bL19"/>
    <property type="match status" value="1"/>
</dbReference>
<organism evidence="7 8">
    <name type="scientific">Oligosphaera ethanolica</name>
    <dbReference type="NCBI Taxonomy" id="760260"/>
    <lineage>
        <taxon>Bacteria</taxon>
        <taxon>Pseudomonadati</taxon>
        <taxon>Lentisphaerota</taxon>
        <taxon>Oligosphaeria</taxon>
        <taxon>Oligosphaerales</taxon>
        <taxon>Oligosphaeraceae</taxon>
        <taxon>Oligosphaera</taxon>
    </lineage>
</organism>
<comment type="caution">
    <text evidence="7">The sequence shown here is derived from an EMBL/GenBank/DDBJ whole genome shotgun (WGS) entry which is preliminary data.</text>
</comment>
<dbReference type="GO" id="GO:0022625">
    <property type="term" value="C:cytosolic large ribosomal subunit"/>
    <property type="evidence" value="ECO:0007669"/>
    <property type="project" value="TreeGrafter"/>
</dbReference>
<gene>
    <name evidence="5" type="primary">rplS</name>
    <name evidence="7" type="ORF">J3R75_001268</name>
</gene>
<dbReference type="InterPro" id="IPR001857">
    <property type="entry name" value="Ribosomal_bL19"/>
</dbReference>
<dbReference type="EMBL" id="JAUSVL010000001">
    <property type="protein sequence ID" value="MDQ0289161.1"/>
    <property type="molecule type" value="Genomic_DNA"/>
</dbReference>
<dbReference type="InterPro" id="IPR038657">
    <property type="entry name" value="Ribosomal_bL19_sf"/>
</dbReference>
<dbReference type="RefSeq" id="WP_307260496.1">
    <property type="nucleotide sequence ID" value="NZ_JAUSVL010000001.1"/>
</dbReference>
<evidence type="ECO:0000256" key="2">
    <source>
        <dbReference type="ARBA" id="ARBA00022980"/>
    </source>
</evidence>
<dbReference type="GO" id="GO:0003735">
    <property type="term" value="F:structural constituent of ribosome"/>
    <property type="evidence" value="ECO:0007669"/>
    <property type="project" value="InterPro"/>
</dbReference>
<evidence type="ECO:0000256" key="6">
    <source>
        <dbReference type="RuleBase" id="RU000559"/>
    </source>
</evidence>
<name>A0AAE3VF60_9BACT</name>
<dbReference type="SUPFAM" id="SSF50104">
    <property type="entry name" value="Translation proteins SH3-like domain"/>
    <property type="match status" value="1"/>
</dbReference>
<comment type="function">
    <text evidence="5 6">This protein is located at the 30S-50S ribosomal subunit interface and may play a role in the structure and function of the aminoacyl-tRNA binding site.</text>
</comment>
<keyword evidence="3 5" id="KW-0687">Ribonucleoprotein</keyword>
<evidence type="ECO:0000256" key="1">
    <source>
        <dbReference type="ARBA" id="ARBA00005781"/>
    </source>
</evidence>
<dbReference type="InterPro" id="IPR008991">
    <property type="entry name" value="Translation_prot_SH3-like_sf"/>
</dbReference>
<dbReference type="NCBIfam" id="TIGR01024">
    <property type="entry name" value="rplS_bact"/>
    <property type="match status" value="1"/>
</dbReference>
<proteinExistence type="inferred from homology"/>
<keyword evidence="2 5" id="KW-0689">Ribosomal protein</keyword>
<evidence type="ECO:0000313" key="7">
    <source>
        <dbReference type="EMBL" id="MDQ0289161.1"/>
    </source>
</evidence>
<evidence type="ECO:0000256" key="5">
    <source>
        <dbReference type="HAMAP-Rule" id="MF_00402"/>
    </source>
</evidence>
<keyword evidence="8" id="KW-1185">Reference proteome</keyword>
<evidence type="ECO:0000256" key="4">
    <source>
        <dbReference type="ARBA" id="ARBA00035171"/>
    </source>
</evidence>
<dbReference type="PIRSF" id="PIRSF002191">
    <property type="entry name" value="Ribosomal_L19"/>
    <property type="match status" value="1"/>
</dbReference>
<reference evidence="7" key="1">
    <citation type="submission" date="2023-07" db="EMBL/GenBank/DDBJ databases">
        <title>Genomic Encyclopedia of Type Strains, Phase IV (KMG-IV): sequencing the most valuable type-strain genomes for metagenomic binning, comparative biology and taxonomic classification.</title>
        <authorList>
            <person name="Goeker M."/>
        </authorList>
    </citation>
    <scope>NUCLEOTIDE SEQUENCE</scope>
    <source>
        <strain evidence="7">DSM 24202</strain>
    </source>
</reference>
<dbReference type="PANTHER" id="PTHR15680:SF9">
    <property type="entry name" value="LARGE RIBOSOMAL SUBUNIT PROTEIN BL19M"/>
    <property type="match status" value="1"/>
</dbReference>
<evidence type="ECO:0000256" key="3">
    <source>
        <dbReference type="ARBA" id="ARBA00023274"/>
    </source>
</evidence>
<dbReference type="PRINTS" id="PR00061">
    <property type="entry name" value="RIBOSOMALL19"/>
</dbReference>
<accession>A0AAE3VF60</accession>
<evidence type="ECO:0000313" key="8">
    <source>
        <dbReference type="Proteomes" id="UP001238163"/>
    </source>
</evidence>
<dbReference type="PANTHER" id="PTHR15680">
    <property type="entry name" value="RIBOSOMAL PROTEIN L19"/>
    <property type="match status" value="1"/>
</dbReference>
<dbReference type="AlphaFoldDB" id="A0AAE3VF60"/>
<protein>
    <recommendedName>
        <fullName evidence="4 5">Large ribosomal subunit protein bL19</fullName>
    </recommendedName>
</protein>
<comment type="similarity">
    <text evidence="1 5 6">Belongs to the bacterial ribosomal protein bL19 family.</text>
</comment>
<dbReference type="GO" id="GO:0006412">
    <property type="term" value="P:translation"/>
    <property type="evidence" value="ECO:0007669"/>
    <property type="project" value="UniProtKB-UniRule"/>
</dbReference>
<dbReference type="Proteomes" id="UP001238163">
    <property type="component" value="Unassembled WGS sequence"/>
</dbReference>
<dbReference type="Pfam" id="PF01245">
    <property type="entry name" value="Ribosomal_L19"/>
    <property type="match status" value="1"/>
</dbReference>
<sequence length="119" mass="13365">METKKSVIEELRQENLKPSLPEFGIGDTIQVDVRIIEGGKERIQAFTGTVIARNGGGISESVTLRRVSHGQGVERVIPLHSPRIASFKRIRQGSVRRAKLYYLRDQVGNAATVKEKRQR</sequence>